<dbReference type="AlphaFoldDB" id="A0A3G4YSI8"/>
<dbReference type="GO" id="GO:0035251">
    <property type="term" value="F:UDP-glucosyltransferase activity"/>
    <property type="evidence" value="ECO:0007669"/>
    <property type="project" value="InterPro"/>
</dbReference>
<dbReference type="FunFam" id="3.40.50.2000:FF:000056">
    <property type="entry name" value="Glycosyltransferase"/>
    <property type="match status" value="1"/>
</dbReference>
<name>A0A3G4YSI8_ROSHC</name>
<accession>A0A3G4YSI8</accession>
<evidence type="ECO:0000313" key="6">
    <source>
        <dbReference type="EMBL" id="AYV65221.1"/>
    </source>
</evidence>
<organism evidence="6">
    <name type="scientific">Rosa hybrid cultivar</name>
    <dbReference type="NCBI Taxonomy" id="128735"/>
    <lineage>
        <taxon>Eukaryota</taxon>
        <taxon>Viridiplantae</taxon>
        <taxon>Streptophyta</taxon>
        <taxon>Embryophyta</taxon>
        <taxon>Tracheophyta</taxon>
        <taxon>Spermatophyta</taxon>
        <taxon>Magnoliopsida</taxon>
        <taxon>eudicotyledons</taxon>
        <taxon>Gunneridae</taxon>
        <taxon>Pentapetalae</taxon>
        <taxon>rosids</taxon>
        <taxon>fabids</taxon>
        <taxon>Rosales</taxon>
        <taxon>Rosaceae</taxon>
        <taxon>Rosoideae</taxon>
        <taxon>Rosoideae incertae sedis</taxon>
        <taxon>Rosa</taxon>
    </lineage>
</organism>
<dbReference type="SUPFAM" id="SSF53756">
    <property type="entry name" value="UDP-Glycosyltransferase/glycogen phosphorylase"/>
    <property type="match status" value="1"/>
</dbReference>
<keyword evidence="2 4" id="KW-0328">Glycosyltransferase</keyword>
<evidence type="ECO:0000256" key="4">
    <source>
        <dbReference type="RuleBase" id="RU003718"/>
    </source>
</evidence>
<evidence type="ECO:0000256" key="5">
    <source>
        <dbReference type="RuleBase" id="RU362057"/>
    </source>
</evidence>
<protein>
    <recommendedName>
        <fullName evidence="5">Glycosyltransferase</fullName>
        <ecNumber evidence="5">2.4.1.-</ecNumber>
    </recommendedName>
</protein>
<evidence type="ECO:0000256" key="2">
    <source>
        <dbReference type="ARBA" id="ARBA00022676"/>
    </source>
</evidence>
<dbReference type="FunFam" id="3.40.50.2000:FF:000080">
    <property type="entry name" value="Glycosyltransferase"/>
    <property type="match status" value="1"/>
</dbReference>
<keyword evidence="3 4" id="KW-0808">Transferase</keyword>
<dbReference type="InterPro" id="IPR035595">
    <property type="entry name" value="UDP_glycos_trans_CS"/>
</dbReference>
<dbReference type="EC" id="2.4.1.-" evidence="5"/>
<reference evidence="6" key="1">
    <citation type="submission" date="2018-02" db="EMBL/GenBank/DDBJ databases">
        <title>Selection of petal-specific genes from roses, and characterization of their promoters in petals.</title>
        <authorList>
            <person name="Luo J."/>
            <person name="Cao S."/>
            <person name="Gao J."/>
        </authorList>
    </citation>
    <scope>NUCLEOTIDE SEQUENCE</scope>
</reference>
<dbReference type="Pfam" id="PF00201">
    <property type="entry name" value="UDPGT"/>
    <property type="match status" value="1"/>
</dbReference>
<proteinExistence type="evidence at transcript level"/>
<evidence type="ECO:0000256" key="1">
    <source>
        <dbReference type="ARBA" id="ARBA00009995"/>
    </source>
</evidence>
<dbReference type="Gene3D" id="3.40.50.2000">
    <property type="entry name" value="Glycogen Phosphorylase B"/>
    <property type="match status" value="2"/>
</dbReference>
<sequence length="477" mass="52635">MEKPAELVFIPSPGIGHLVSTLEIAKFLLSRDDQLLITVLIMKFPAVSKGTDAYVESFADSSSPISQRIKFINLPQVNTDHMEGSVRNSLIGFVESQQPHVKDAITKLSESKTRLAGFVVDMFCTAMIDVADQFGVPSYVFFTSSAAALGLMFHLQALRDQEGKDCTEFKDSDAELLIPSFVNPLPIAKVLPGRLFVKEGAESFLNIIKRFRDTKGILVNTFADLESHALHDLSSNAVIPPVYPVGPLLNLNTNESRVDSDEAKQKSDILKWLDDQPPLSVVFLCFGSMGSFGEDQVKEIAHALEHAGHRFLWSLRRPPPTGKIAFPSDYDDHTGVLPKGFLDRTVGIGKVIGWAPQVAVLAHPSVGGFVSHCGWNSTLESLWHGVPVATWPLYAEQQLNAFQLVEELELAVEIDMSYRSESPVLVSAKEIERGIREVMKHDNDIRKRVKEMSEKGKKALMDGGSSYSSVGQFIDQI</sequence>
<dbReference type="CDD" id="cd03784">
    <property type="entry name" value="GT1_Gtf-like"/>
    <property type="match status" value="1"/>
</dbReference>
<dbReference type="PANTHER" id="PTHR48048">
    <property type="entry name" value="GLYCOSYLTRANSFERASE"/>
    <property type="match status" value="1"/>
</dbReference>
<dbReference type="PANTHER" id="PTHR48048:SF45">
    <property type="entry name" value="GLYCOSYLTRANSFERASE"/>
    <property type="match status" value="1"/>
</dbReference>
<comment type="similarity">
    <text evidence="1 4">Belongs to the UDP-glycosyltransferase family.</text>
</comment>
<dbReference type="PROSITE" id="PS00375">
    <property type="entry name" value="UDPGT"/>
    <property type="match status" value="1"/>
</dbReference>
<evidence type="ECO:0000256" key="3">
    <source>
        <dbReference type="ARBA" id="ARBA00022679"/>
    </source>
</evidence>
<dbReference type="InterPro" id="IPR002213">
    <property type="entry name" value="UDP_glucos_trans"/>
</dbReference>
<dbReference type="EMBL" id="MG940860">
    <property type="protein sequence ID" value="AYV65221.1"/>
    <property type="molecule type" value="mRNA"/>
</dbReference>
<dbReference type="InterPro" id="IPR050481">
    <property type="entry name" value="UDP-glycosyltransf_plant"/>
</dbReference>